<dbReference type="CDD" id="cd07377">
    <property type="entry name" value="WHTH_GntR"/>
    <property type="match status" value="1"/>
</dbReference>
<protein>
    <submittedName>
        <fullName evidence="6">Winged helix-turn-helix transcriptional regulator</fullName>
    </submittedName>
</protein>
<keyword evidence="1" id="KW-0805">Transcription regulation</keyword>
<dbReference type="Pfam" id="PF00392">
    <property type="entry name" value="GntR"/>
    <property type="match status" value="1"/>
</dbReference>
<dbReference type="InterPro" id="IPR036390">
    <property type="entry name" value="WH_DNA-bd_sf"/>
</dbReference>
<evidence type="ECO:0000256" key="4">
    <source>
        <dbReference type="SAM" id="MobiDB-lite"/>
    </source>
</evidence>
<keyword evidence="7" id="KW-1185">Reference proteome</keyword>
<evidence type="ECO:0000313" key="6">
    <source>
        <dbReference type="EMBL" id="MBM7080209.1"/>
    </source>
</evidence>
<dbReference type="PANTHER" id="PTHR44846:SF1">
    <property type="entry name" value="MANNOSYL-D-GLYCERATE TRANSPORT_METABOLISM SYSTEM REPRESSOR MNGR-RELATED"/>
    <property type="match status" value="1"/>
</dbReference>
<dbReference type="InterPro" id="IPR036388">
    <property type="entry name" value="WH-like_DNA-bd_sf"/>
</dbReference>
<dbReference type="Proteomes" id="UP001518872">
    <property type="component" value="Unassembled WGS sequence"/>
</dbReference>
<evidence type="ECO:0000259" key="5">
    <source>
        <dbReference type="PROSITE" id="PS50949"/>
    </source>
</evidence>
<evidence type="ECO:0000256" key="1">
    <source>
        <dbReference type="ARBA" id="ARBA00023015"/>
    </source>
</evidence>
<organism evidence="6 7">
    <name type="scientific">Micromonospora humida</name>
    <dbReference type="NCBI Taxonomy" id="2809018"/>
    <lineage>
        <taxon>Bacteria</taxon>
        <taxon>Bacillati</taxon>
        <taxon>Actinomycetota</taxon>
        <taxon>Actinomycetes</taxon>
        <taxon>Micromonosporales</taxon>
        <taxon>Micromonosporaceae</taxon>
        <taxon>Micromonospora</taxon>
    </lineage>
</organism>
<dbReference type="Gene3D" id="1.10.10.10">
    <property type="entry name" value="Winged helix-like DNA-binding domain superfamily/Winged helix DNA-binding domain"/>
    <property type="match status" value="1"/>
</dbReference>
<dbReference type="SUPFAM" id="SSF46785">
    <property type="entry name" value="Winged helix' DNA-binding domain"/>
    <property type="match status" value="1"/>
</dbReference>
<dbReference type="SMART" id="SM00345">
    <property type="entry name" value="HTH_GNTR"/>
    <property type="match status" value="1"/>
</dbReference>
<dbReference type="EMBL" id="JAFEUC010000017">
    <property type="protein sequence ID" value="MBM7080209.1"/>
    <property type="molecule type" value="Genomic_DNA"/>
</dbReference>
<dbReference type="RefSeq" id="WP_204927967.1">
    <property type="nucleotide sequence ID" value="NZ_JAFEUC010000017.1"/>
</dbReference>
<dbReference type="PROSITE" id="PS50949">
    <property type="entry name" value="HTH_GNTR"/>
    <property type="match status" value="1"/>
</dbReference>
<proteinExistence type="predicted"/>
<dbReference type="PANTHER" id="PTHR44846">
    <property type="entry name" value="MANNOSYL-D-GLYCERATE TRANSPORT/METABOLISM SYSTEM REPRESSOR MNGR-RELATED"/>
    <property type="match status" value="1"/>
</dbReference>
<accession>A0ABS2J342</accession>
<sequence length="121" mass="12811">MTIPMGYRKIAADLHARIQQGEYPPESRLPTYAELAQLYSASVSTVQRAVMLLQAHGIIIGVQGAGLYVATTPTTRASPLGRSGCGGPPGSGRQHPPPATRQYGVPGWQGHASRAHVSPDR</sequence>
<feature type="domain" description="HTH gntR-type" evidence="5">
    <location>
        <begin position="4"/>
        <end position="72"/>
    </location>
</feature>
<gene>
    <name evidence="6" type="ORF">JQX11_28210</name>
</gene>
<reference evidence="6 7" key="1">
    <citation type="submission" date="2021-02" db="EMBL/GenBank/DDBJ databases">
        <authorList>
            <person name="Ra J.-S."/>
        </authorList>
    </citation>
    <scope>NUCLEOTIDE SEQUENCE [LARGE SCALE GENOMIC DNA]</scope>
    <source>
        <strain evidence="6 7">MMS20-R1-14</strain>
    </source>
</reference>
<evidence type="ECO:0000313" key="7">
    <source>
        <dbReference type="Proteomes" id="UP001518872"/>
    </source>
</evidence>
<evidence type="ECO:0000256" key="2">
    <source>
        <dbReference type="ARBA" id="ARBA00023125"/>
    </source>
</evidence>
<dbReference type="InterPro" id="IPR000524">
    <property type="entry name" value="Tscrpt_reg_HTH_GntR"/>
</dbReference>
<keyword evidence="2" id="KW-0238">DNA-binding</keyword>
<feature type="region of interest" description="Disordered" evidence="4">
    <location>
        <begin position="74"/>
        <end position="121"/>
    </location>
</feature>
<dbReference type="InterPro" id="IPR050679">
    <property type="entry name" value="Bact_HTH_transcr_reg"/>
</dbReference>
<evidence type="ECO:0000256" key="3">
    <source>
        <dbReference type="ARBA" id="ARBA00023163"/>
    </source>
</evidence>
<name>A0ABS2J342_9ACTN</name>
<comment type="caution">
    <text evidence="6">The sequence shown here is derived from an EMBL/GenBank/DDBJ whole genome shotgun (WGS) entry which is preliminary data.</text>
</comment>
<keyword evidence="3" id="KW-0804">Transcription</keyword>